<feature type="transmembrane region" description="Helical" evidence="6">
    <location>
        <begin position="213"/>
        <end position="232"/>
    </location>
</feature>
<dbReference type="Proteomes" id="UP001368500">
    <property type="component" value="Unassembled WGS sequence"/>
</dbReference>
<protein>
    <submittedName>
        <fullName evidence="7">AI-2E family transporter</fullName>
    </submittedName>
</protein>
<dbReference type="Pfam" id="PF01594">
    <property type="entry name" value="AI-2E_transport"/>
    <property type="match status" value="1"/>
</dbReference>
<evidence type="ECO:0000256" key="4">
    <source>
        <dbReference type="ARBA" id="ARBA00022989"/>
    </source>
</evidence>
<evidence type="ECO:0000256" key="3">
    <source>
        <dbReference type="ARBA" id="ARBA00022692"/>
    </source>
</evidence>
<evidence type="ECO:0000313" key="8">
    <source>
        <dbReference type="Proteomes" id="UP001368500"/>
    </source>
</evidence>
<name>A0ABU9B7A6_9BURK</name>
<keyword evidence="5 6" id="KW-0472">Membrane</keyword>
<dbReference type="RefSeq" id="WP_341373537.1">
    <property type="nucleotide sequence ID" value="NZ_JBBUTF010000005.1"/>
</dbReference>
<feature type="transmembrane region" description="Helical" evidence="6">
    <location>
        <begin position="35"/>
        <end position="52"/>
    </location>
</feature>
<feature type="transmembrane region" description="Helical" evidence="6">
    <location>
        <begin position="153"/>
        <end position="173"/>
    </location>
</feature>
<evidence type="ECO:0000256" key="1">
    <source>
        <dbReference type="ARBA" id="ARBA00004141"/>
    </source>
</evidence>
<sequence length="377" mass="39841">MIPRISRNRLLLLWSVPLLVAAVCAWALKAVLLPFALAAMLAYALHPALQALHRRGLPRALAAVLVEGLALLALALVLLLMVPVLARELPLIKSQLPLLLDRAEAALGPLLGPFGITLKLDVATLKAWLVGLLESNEDWAGTLLDSARLGGSALMALLGHLILVPVVVFYLLLDWPRLVGRLHDLVPPRLRVAVQGFLGECDALLGQYLRGQLLVMLAMALYYAVALAVVGLDLALPVGLFTGLAMAVPYLGYGLGLLLALLTALLQFAAFGPVAAVLLAYAIGQLLESFILTPRLVGERIGLGPLAVIFALMAFGQLFGFLGVLLALPAAAVTAVALRHLEARYRSSVLYTSAAPRAELVLPSAAADVPGPAEEGR</sequence>
<feature type="transmembrane region" description="Helical" evidence="6">
    <location>
        <begin position="307"/>
        <end position="338"/>
    </location>
</feature>
<evidence type="ECO:0000256" key="2">
    <source>
        <dbReference type="ARBA" id="ARBA00009773"/>
    </source>
</evidence>
<comment type="subcellular location">
    <subcellularLocation>
        <location evidence="1">Membrane</location>
        <topology evidence="1">Multi-pass membrane protein</topology>
    </subcellularLocation>
</comment>
<dbReference type="EMBL" id="JBBUTF010000005">
    <property type="protein sequence ID" value="MEK8025763.1"/>
    <property type="molecule type" value="Genomic_DNA"/>
</dbReference>
<dbReference type="PANTHER" id="PTHR21716">
    <property type="entry name" value="TRANSMEMBRANE PROTEIN"/>
    <property type="match status" value="1"/>
</dbReference>
<keyword evidence="4 6" id="KW-1133">Transmembrane helix</keyword>
<evidence type="ECO:0000256" key="5">
    <source>
        <dbReference type="ARBA" id="ARBA00023136"/>
    </source>
</evidence>
<comment type="similarity">
    <text evidence="2">Belongs to the autoinducer-2 exporter (AI-2E) (TC 2.A.86) family.</text>
</comment>
<proteinExistence type="inferred from homology"/>
<evidence type="ECO:0000256" key="6">
    <source>
        <dbReference type="SAM" id="Phobius"/>
    </source>
</evidence>
<dbReference type="PANTHER" id="PTHR21716:SF64">
    <property type="entry name" value="AI-2 TRANSPORT PROTEIN TQSA"/>
    <property type="match status" value="1"/>
</dbReference>
<organism evidence="7 8">
    <name type="scientific">Pseudaquabacterium rugosum</name>
    <dbReference type="NCBI Taxonomy" id="2984194"/>
    <lineage>
        <taxon>Bacteria</taxon>
        <taxon>Pseudomonadati</taxon>
        <taxon>Pseudomonadota</taxon>
        <taxon>Betaproteobacteria</taxon>
        <taxon>Burkholderiales</taxon>
        <taxon>Sphaerotilaceae</taxon>
        <taxon>Pseudaquabacterium</taxon>
    </lineage>
</organism>
<reference evidence="7 8" key="1">
    <citation type="submission" date="2024-04" db="EMBL/GenBank/DDBJ databases">
        <title>Novel species of the genus Ideonella isolated from streams.</title>
        <authorList>
            <person name="Lu H."/>
        </authorList>
    </citation>
    <scope>NUCLEOTIDE SEQUENCE [LARGE SCALE GENOMIC DNA]</scope>
    <source>
        <strain evidence="7 8">BYS139W</strain>
    </source>
</reference>
<keyword evidence="8" id="KW-1185">Reference proteome</keyword>
<keyword evidence="3 6" id="KW-0812">Transmembrane</keyword>
<feature type="transmembrane region" description="Helical" evidence="6">
    <location>
        <begin position="64"/>
        <end position="86"/>
    </location>
</feature>
<comment type="caution">
    <text evidence="7">The sequence shown here is derived from an EMBL/GenBank/DDBJ whole genome shotgun (WGS) entry which is preliminary data.</text>
</comment>
<dbReference type="InterPro" id="IPR002549">
    <property type="entry name" value="AI-2E-like"/>
</dbReference>
<feature type="transmembrane region" description="Helical" evidence="6">
    <location>
        <begin position="238"/>
        <end position="261"/>
    </location>
</feature>
<evidence type="ECO:0000313" key="7">
    <source>
        <dbReference type="EMBL" id="MEK8025763.1"/>
    </source>
</evidence>
<gene>
    <name evidence="7" type="ORF">AACH11_07305</name>
</gene>
<feature type="transmembrane region" description="Helical" evidence="6">
    <location>
        <begin position="268"/>
        <end position="287"/>
    </location>
</feature>
<accession>A0ABU9B7A6</accession>